<feature type="compositionally biased region" description="Gly residues" evidence="1">
    <location>
        <begin position="92"/>
        <end position="108"/>
    </location>
</feature>
<accession>A0ABD0LCP6</accession>
<feature type="compositionally biased region" description="Basic and acidic residues" evidence="1">
    <location>
        <begin position="23"/>
        <end position="33"/>
    </location>
</feature>
<evidence type="ECO:0000313" key="3">
    <source>
        <dbReference type="Proteomes" id="UP001519460"/>
    </source>
</evidence>
<dbReference type="AlphaFoldDB" id="A0ABD0LCP6"/>
<name>A0ABD0LCP6_9CAEN</name>
<feature type="compositionally biased region" description="Basic residues" evidence="1">
    <location>
        <begin position="1"/>
        <end position="10"/>
    </location>
</feature>
<dbReference type="Proteomes" id="UP001519460">
    <property type="component" value="Unassembled WGS sequence"/>
</dbReference>
<protein>
    <submittedName>
        <fullName evidence="2">Uncharacterized protein</fullName>
    </submittedName>
</protein>
<reference evidence="2 3" key="1">
    <citation type="journal article" date="2023" name="Sci. Data">
        <title>Genome assembly of the Korean intertidal mud-creeper Batillaria attramentaria.</title>
        <authorList>
            <person name="Patra A.K."/>
            <person name="Ho P.T."/>
            <person name="Jun S."/>
            <person name="Lee S.J."/>
            <person name="Kim Y."/>
            <person name="Won Y.J."/>
        </authorList>
    </citation>
    <scope>NUCLEOTIDE SEQUENCE [LARGE SCALE GENOMIC DNA]</scope>
    <source>
        <strain evidence="2">Wonlab-2016</strain>
    </source>
</reference>
<keyword evidence="3" id="KW-1185">Reference proteome</keyword>
<feature type="region of interest" description="Disordered" evidence="1">
    <location>
        <begin position="1"/>
        <end position="58"/>
    </location>
</feature>
<sequence>MKFRKKKSKSKNPPASVNASETEGDRGGEKTTDTSETTSPGQLPSGDSEHAYANTAELCTPLPLDDNWMLEQLARTGSGSSASMATSSDGGSAVGGDGSGASGGGDGGQISDVLAAVPSSVEVVNHDDGTLQLGDLFVRM</sequence>
<organism evidence="2 3">
    <name type="scientific">Batillaria attramentaria</name>
    <dbReference type="NCBI Taxonomy" id="370345"/>
    <lineage>
        <taxon>Eukaryota</taxon>
        <taxon>Metazoa</taxon>
        <taxon>Spiralia</taxon>
        <taxon>Lophotrochozoa</taxon>
        <taxon>Mollusca</taxon>
        <taxon>Gastropoda</taxon>
        <taxon>Caenogastropoda</taxon>
        <taxon>Sorbeoconcha</taxon>
        <taxon>Cerithioidea</taxon>
        <taxon>Batillariidae</taxon>
        <taxon>Batillaria</taxon>
    </lineage>
</organism>
<feature type="compositionally biased region" description="Low complexity" evidence="1">
    <location>
        <begin position="74"/>
        <end position="91"/>
    </location>
</feature>
<proteinExistence type="predicted"/>
<comment type="caution">
    <text evidence="2">The sequence shown here is derived from an EMBL/GenBank/DDBJ whole genome shotgun (WGS) entry which is preliminary data.</text>
</comment>
<evidence type="ECO:0000256" key="1">
    <source>
        <dbReference type="SAM" id="MobiDB-lite"/>
    </source>
</evidence>
<feature type="region of interest" description="Disordered" evidence="1">
    <location>
        <begin position="71"/>
        <end position="111"/>
    </location>
</feature>
<dbReference type="EMBL" id="JACVVK020000064">
    <property type="protein sequence ID" value="KAK7496764.1"/>
    <property type="molecule type" value="Genomic_DNA"/>
</dbReference>
<gene>
    <name evidence="2" type="ORF">BaRGS_00011973</name>
</gene>
<evidence type="ECO:0000313" key="2">
    <source>
        <dbReference type="EMBL" id="KAK7496764.1"/>
    </source>
</evidence>